<accession>A0A5K7ZH91</accession>
<organism evidence="1 2">
    <name type="scientific">Desulfosarcina widdelii</name>
    <dbReference type="NCBI Taxonomy" id="947919"/>
    <lineage>
        <taxon>Bacteria</taxon>
        <taxon>Pseudomonadati</taxon>
        <taxon>Thermodesulfobacteriota</taxon>
        <taxon>Desulfobacteria</taxon>
        <taxon>Desulfobacterales</taxon>
        <taxon>Desulfosarcinaceae</taxon>
        <taxon>Desulfosarcina</taxon>
    </lineage>
</organism>
<reference evidence="1 2" key="1">
    <citation type="submission" date="2019-11" db="EMBL/GenBank/DDBJ databases">
        <title>Comparative genomics of hydrocarbon-degrading Desulfosarcina strains.</title>
        <authorList>
            <person name="Watanabe M."/>
            <person name="Kojima H."/>
            <person name="Fukui M."/>
        </authorList>
    </citation>
    <scope>NUCLEOTIDE SEQUENCE [LARGE SCALE GENOMIC DNA]</scope>
    <source>
        <strain evidence="1 2">PP31</strain>
    </source>
</reference>
<evidence type="ECO:0000313" key="1">
    <source>
        <dbReference type="EMBL" id="BBO77694.1"/>
    </source>
</evidence>
<protein>
    <submittedName>
        <fullName evidence="1">Uncharacterized protein</fullName>
    </submittedName>
</protein>
<proteinExistence type="predicted"/>
<dbReference type="AlphaFoldDB" id="A0A5K7ZH91"/>
<keyword evidence="2" id="KW-1185">Reference proteome</keyword>
<dbReference type="Proteomes" id="UP000427769">
    <property type="component" value="Chromosome"/>
</dbReference>
<sequence length="53" mass="6156">MHSIFILDNKKGPPCLCVYRADKSILVLCKLEGRDHKMVFNLIPPTHRKRPIL</sequence>
<evidence type="ECO:0000313" key="2">
    <source>
        <dbReference type="Proteomes" id="UP000427769"/>
    </source>
</evidence>
<gene>
    <name evidence="1" type="ORF">DSCW_51110</name>
</gene>
<name>A0A5K7ZH91_9BACT</name>
<dbReference type="KEGG" id="dwd:DSCW_51110"/>
<dbReference type="EMBL" id="AP021875">
    <property type="protein sequence ID" value="BBO77694.1"/>
    <property type="molecule type" value="Genomic_DNA"/>
</dbReference>